<feature type="compositionally biased region" description="Basic and acidic residues" evidence="1">
    <location>
        <begin position="52"/>
        <end position="74"/>
    </location>
</feature>
<proteinExistence type="predicted"/>
<evidence type="ECO:0000256" key="1">
    <source>
        <dbReference type="SAM" id="MobiDB-lite"/>
    </source>
</evidence>
<gene>
    <name evidence="2" type="ORF">PSEMO_49220</name>
</gene>
<evidence type="ECO:0000313" key="3">
    <source>
        <dbReference type="Proteomes" id="UP000186736"/>
    </source>
</evidence>
<dbReference type="RefSeq" id="WP_075805633.1">
    <property type="nucleotide sequence ID" value="NZ_MKZO01000048.1"/>
</dbReference>
<organism evidence="2 3">
    <name type="scientific">Pseudomonas putida</name>
    <name type="common">Arthrobacter siderocapsulatus</name>
    <dbReference type="NCBI Taxonomy" id="303"/>
    <lineage>
        <taxon>Bacteria</taxon>
        <taxon>Pseudomonadati</taxon>
        <taxon>Pseudomonadota</taxon>
        <taxon>Gammaproteobacteria</taxon>
        <taxon>Pseudomonadales</taxon>
        <taxon>Pseudomonadaceae</taxon>
        <taxon>Pseudomonas</taxon>
    </lineage>
</organism>
<dbReference type="AlphaFoldDB" id="A0A1Q9QYD1"/>
<sequence length="74" mass="8401">MNHDDRKPADKTPQPLSSEDAQKGAPSPDPVLEQPDPDTEAVDKLITPTSIKETEEQTREIERRLAEVEEKERH</sequence>
<reference evidence="2 3" key="1">
    <citation type="submission" date="2016-10" db="EMBL/GenBank/DDBJ databases">
        <title>Genome Sequence of Pseudomonas putida GM4FR.</title>
        <authorList>
            <person name="Poehlein A."/>
            <person name="Wemheuer F."/>
            <person name="Hollensteiner J."/>
            <person name="Wemheuer B."/>
        </authorList>
    </citation>
    <scope>NUCLEOTIDE SEQUENCE [LARGE SCALE GENOMIC DNA]</scope>
    <source>
        <strain evidence="2 3">GM4FR</strain>
    </source>
</reference>
<comment type="caution">
    <text evidence="2">The sequence shown here is derived from an EMBL/GenBank/DDBJ whole genome shotgun (WGS) entry which is preliminary data.</text>
</comment>
<dbReference type="Proteomes" id="UP000186736">
    <property type="component" value="Unassembled WGS sequence"/>
</dbReference>
<dbReference type="OrthoDB" id="6901832at2"/>
<dbReference type="EMBL" id="MKZO01000048">
    <property type="protein sequence ID" value="OLS60189.1"/>
    <property type="molecule type" value="Genomic_DNA"/>
</dbReference>
<feature type="compositionally biased region" description="Basic and acidic residues" evidence="1">
    <location>
        <begin position="1"/>
        <end position="10"/>
    </location>
</feature>
<name>A0A1Q9QYD1_PSEPU</name>
<accession>A0A1Q9QYD1</accession>
<evidence type="ECO:0000313" key="2">
    <source>
        <dbReference type="EMBL" id="OLS60189.1"/>
    </source>
</evidence>
<protein>
    <submittedName>
        <fullName evidence="2">Uncharacterized protein</fullName>
    </submittedName>
</protein>
<feature type="region of interest" description="Disordered" evidence="1">
    <location>
        <begin position="1"/>
        <end position="74"/>
    </location>
</feature>